<reference evidence="2 3" key="2">
    <citation type="journal article" date="2013" name="PLoS ONE">
        <title>Whole genome mapping and re-organization of the nuclear and mitochondrial genomes of Babesia microti isolates.</title>
        <authorList>
            <person name="Cornillot E."/>
            <person name="Dassouli A."/>
            <person name="Garg A."/>
            <person name="Pachikara N."/>
            <person name="Randazzo S."/>
            <person name="Depoix D."/>
            <person name="Carcy B."/>
            <person name="Delbecq S."/>
            <person name="Frutos R."/>
            <person name="Silva J.C."/>
            <person name="Sutton R."/>
            <person name="Krause P.J."/>
            <person name="Mamoun C.B."/>
        </authorList>
    </citation>
    <scope>NUCLEOTIDE SEQUENCE [LARGE SCALE GENOMIC DNA]</scope>
    <source>
        <strain evidence="2 3">RI</strain>
    </source>
</reference>
<feature type="transmembrane region" description="Helical" evidence="1">
    <location>
        <begin position="104"/>
        <end position="132"/>
    </location>
</feature>
<keyword evidence="1" id="KW-0472">Membrane</keyword>
<evidence type="ECO:0000313" key="3">
    <source>
        <dbReference type="Proteomes" id="UP000002899"/>
    </source>
</evidence>
<organism evidence="2 3">
    <name type="scientific">Babesia microti (strain RI)</name>
    <dbReference type="NCBI Taxonomy" id="1133968"/>
    <lineage>
        <taxon>Eukaryota</taxon>
        <taxon>Sar</taxon>
        <taxon>Alveolata</taxon>
        <taxon>Apicomplexa</taxon>
        <taxon>Aconoidasida</taxon>
        <taxon>Piroplasmida</taxon>
        <taxon>Babesiidae</taxon>
        <taxon>Babesia</taxon>
    </lineage>
</organism>
<dbReference type="EMBL" id="LN871598">
    <property type="protein sequence ID" value="SJK86323.1"/>
    <property type="molecule type" value="Genomic_DNA"/>
</dbReference>
<dbReference type="RefSeq" id="XP_021338495.1">
    <property type="nucleotide sequence ID" value="XM_021481913.1"/>
</dbReference>
<protein>
    <submittedName>
        <fullName evidence="2">Uncharacterized protein</fullName>
    </submittedName>
</protein>
<feature type="transmembrane region" description="Helical" evidence="1">
    <location>
        <begin position="138"/>
        <end position="157"/>
    </location>
</feature>
<name>A0A1R4ABC6_BABMR</name>
<dbReference type="Proteomes" id="UP000002899">
    <property type="component" value="Chromosome III"/>
</dbReference>
<dbReference type="KEGG" id="bmic:BMR1_03g01235"/>
<gene>
    <name evidence="2" type="ORF">BMR1_03g01235</name>
</gene>
<proteinExistence type="predicted"/>
<reference evidence="2 3" key="1">
    <citation type="journal article" date="2012" name="Nucleic Acids Res.">
        <title>Sequencing of the smallest Apicomplexan genome from the human pathogen Babesia microti.</title>
        <authorList>
            <person name="Cornillot E."/>
            <person name="Hadj-Kaddour K."/>
            <person name="Dassouli A."/>
            <person name="Noel B."/>
            <person name="Ranwez V."/>
            <person name="Vacherie B."/>
            <person name="Augagneur Y."/>
            <person name="Bres V."/>
            <person name="Duclos A."/>
            <person name="Randazzo S."/>
            <person name="Carcy B."/>
            <person name="Debierre-Grockiego F."/>
            <person name="Delbecq S."/>
            <person name="Moubri-Menage K."/>
            <person name="Shams-Eldin H."/>
            <person name="Usmani-Brown S."/>
            <person name="Bringaud F."/>
            <person name="Wincker P."/>
            <person name="Vivares C.P."/>
            <person name="Schwarz R.T."/>
            <person name="Schetters T.P."/>
            <person name="Krause P.J."/>
            <person name="Gorenflot A."/>
            <person name="Berry V."/>
            <person name="Barbe V."/>
            <person name="Ben Mamoun C."/>
        </authorList>
    </citation>
    <scope>NUCLEOTIDE SEQUENCE [LARGE SCALE GENOMIC DNA]</scope>
    <source>
        <strain evidence="2 3">RI</strain>
    </source>
</reference>
<dbReference type="VEuPathDB" id="PiroplasmaDB:BMR1_03g01235"/>
<keyword evidence="1" id="KW-1133">Transmembrane helix</keyword>
<dbReference type="GeneID" id="24424881"/>
<evidence type="ECO:0000256" key="1">
    <source>
        <dbReference type="SAM" id="Phobius"/>
    </source>
</evidence>
<sequence length="249" mass="28693">MSVSAKMISLQELEEYYRQHFEIASLPIAQRPINSDLLTRTEREIMDCTTRIDQALGLPTIMDVKPERTFKRGFNINSLFNDVTKIFSVDIFLLKRFYNSLIQLIFTFYNFVWDIGLTLYGPSICSIIEVFFGDGSTLHLFLLCVVVSICILIHIFFNCPPVYVILSGFPVLWQVALTISPTSENYSIPTFIERLPYISTHEKKTPKVVESNWNEQDNVTFTIKSGSSKRLIPEERAIALLKKLENDPY</sequence>
<reference evidence="2 3" key="3">
    <citation type="journal article" date="2016" name="Sci. Rep.">
        <title>Genome-wide diversity and gene expression profiling of Babesia microti isolates identify polymorphic genes that mediate host-pathogen interactions.</title>
        <authorList>
            <person name="Silva J.C."/>
            <person name="Cornillot E."/>
            <person name="McCracken C."/>
            <person name="Usmani-Brown S."/>
            <person name="Dwivedi A."/>
            <person name="Ifeonu O.O."/>
            <person name="Crabtree J."/>
            <person name="Gotia H.T."/>
            <person name="Virji A.Z."/>
            <person name="Reynes C."/>
            <person name="Colinge J."/>
            <person name="Kumar V."/>
            <person name="Lawres L."/>
            <person name="Pazzi J.E."/>
            <person name="Pablo J.V."/>
            <person name="Hung C."/>
            <person name="Brancato J."/>
            <person name="Kumari P."/>
            <person name="Orvis J."/>
            <person name="Tretina K."/>
            <person name="Chibucos M."/>
            <person name="Ott S."/>
            <person name="Sadzewicz L."/>
            <person name="Sengamalay N."/>
            <person name="Shetty A.C."/>
            <person name="Su Q."/>
            <person name="Tallon L."/>
            <person name="Fraser C.M."/>
            <person name="Frutos R."/>
            <person name="Molina D.M."/>
            <person name="Krause P.J."/>
            <person name="Ben Mamoun C."/>
        </authorList>
    </citation>
    <scope>NUCLEOTIDE SEQUENCE [LARGE SCALE GENOMIC DNA]</scope>
    <source>
        <strain evidence="2 3">RI</strain>
    </source>
</reference>
<keyword evidence="3" id="KW-1185">Reference proteome</keyword>
<keyword evidence="1" id="KW-0812">Transmembrane</keyword>
<evidence type="ECO:0000313" key="2">
    <source>
        <dbReference type="EMBL" id="SJK86323.1"/>
    </source>
</evidence>
<dbReference type="AlphaFoldDB" id="A0A1R4ABC6"/>
<accession>A0A1R4ABC6</accession>